<evidence type="ECO:0000259" key="1">
    <source>
        <dbReference type="Pfam" id="PF00501"/>
    </source>
</evidence>
<evidence type="ECO:0000313" key="3">
    <source>
        <dbReference type="EMBL" id="OOK82584.1"/>
    </source>
</evidence>
<dbReference type="GO" id="GO:0044550">
    <property type="term" value="P:secondary metabolite biosynthetic process"/>
    <property type="evidence" value="ECO:0007669"/>
    <property type="project" value="TreeGrafter"/>
</dbReference>
<dbReference type="PANTHER" id="PTHR45527">
    <property type="entry name" value="NONRIBOSOMAL PEPTIDE SYNTHETASE"/>
    <property type="match status" value="1"/>
</dbReference>
<dbReference type="GO" id="GO:0005829">
    <property type="term" value="C:cytosol"/>
    <property type="evidence" value="ECO:0007669"/>
    <property type="project" value="TreeGrafter"/>
</dbReference>
<gene>
    <name evidence="3" type="ORF">BZL30_1315</name>
</gene>
<dbReference type="InterPro" id="IPR020845">
    <property type="entry name" value="AMP-binding_CS"/>
</dbReference>
<dbReference type="FunFam" id="3.40.50.980:FF:000001">
    <property type="entry name" value="Non-ribosomal peptide synthetase"/>
    <property type="match status" value="1"/>
</dbReference>
<dbReference type="Gene3D" id="3.30.559.10">
    <property type="entry name" value="Chloramphenicol acetyltransferase-like domain"/>
    <property type="match status" value="1"/>
</dbReference>
<dbReference type="Pfam" id="PF00501">
    <property type="entry name" value="AMP-binding"/>
    <property type="match status" value="1"/>
</dbReference>
<sequence>MWAQLLMWLTGHHDVAFGTTVSGRPAELAGSESMVGLFINTVPVRANMTPATTTAELLGRLQHAHNHTLEHQQLALGDIHRITGQERLFDTLFVYENYPIDIAALLGDDELVVTGIASRECTHYPLVVQASPGSELGIRVDFRSDLFDAACIEALIGRLQTLLALMTADPGRALSSVDLLDAGEHAKLDGWGNRAVLTRPAPAPMSIPAAFTAQVARTPRAVALSCGSLSLTYHELDEASNRLAHLLSGHGAGPGSVVALLFSRCAEAIVAMTAVLKTGAAYLPIDPALPTARIGFMLADAAPVVAITTAGLAHRLAGLDVPVIDTEDPRIQACPGTALPAPAADGIAYLIYTSGTTGVPKGVAITHHNVMQMVDSLGATLPGGGVWAQCHSYAFDVSVWEIWGALLRGGRLVVVPEWVAASPTAFHDLLVAEQVSVLDQSPSAVGMLSPHGLESMALVVGGEACPAAVVDRWAGGG</sequence>
<accession>A0A1V3XTN1</accession>
<protein>
    <submittedName>
        <fullName evidence="3">Condensation domain protein</fullName>
    </submittedName>
</protein>
<dbReference type="SUPFAM" id="SSF52777">
    <property type="entry name" value="CoA-dependent acyltransferases"/>
    <property type="match status" value="1"/>
</dbReference>
<dbReference type="GO" id="GO:0043041">
    <property type="term" value="P:amino acid activation for nonribosomal peptide biosynthetic process"/>
    <property type="evidence" value="ECO:0007669"/>
    <property type="project" value="TreeGrafter"/>
</dbReference>
<proteinExistence type="predicted"/>
<dbReference type="SUPFAM" id="SSF56801">
    <property type="entry name" value="Acetyl-CoA synthetase-like"/>
    <property type="match status" value="1"/>
</dbReference>
<dbReference type="PANTHER" id="PTHR45527:SF1">
    <property type="entry name" value="FATTY ACID SYNTHASE"/>
    <property type="match status" value="1"/>
</dbReference>
<dbReference type="GO" id="GO:0003824">
    <property type="term" value="F:catalytic activity"/>
    <property type="evidence" value="ECO:0007669"/>
    <property type="project" value="InterPro"/>
</dbReference>
<feature type="domain" description="AMP-dependent synthetase/ligase" evidence="1">
    <location>
        <begin position="211"/>
        <end position="474"/>
    </location>
</feature>
<feature type="domain" description="Condensation" evidence="2">
    <location>
        <begin position="2"/>
        <end position="188"/>
    </location>
</feature>
<dbReference type="GO" id="GO:0008610">
    <property type="term" value="P:lipid biosynthetic process"/>
    <property type="evidence" value="ECO:0007669"/>
    <property type="project" value="UniProtKB-ARBA"/>
</dbReference>
<organism evidence="3 4">
    <name type="scientific">Mycobacterium kansasii</name>
    <dbReference type="NCBI Taxonomy" id="1768"/>
    <lineage>
        <taxon>Bacteria</taxon>
        <taxon>Bacillati</taxon>
        <taxon>Actinomycetota</taxon>
        <taxon>Actinomycetes</taxon>
        <taxon>Mycobacteriales</taxon>
        <taxon>Mycobacteriaceae</taxon>
        <taxon>Mycobacterium</taxon>
    </lineage>
</organism>
<name>A0A1V3XTN1_MYCKA</name>
<comment type="caution">
    <text evidence="3">The sequence shown here is derived from an EMBL/GenBank/DDBJ whole genome shotgun (WGS) entry which is preliminary data.</text>
</comment>
<dbReference type="PROSITE" id="PS00455">
    <property type="entry name" value="AMP_BINDING"/>
    <property type="match status" value="1"/>
</dbReference>
<dbReference type="Pfam" id="PF00668">
    <property type="entry name" value="Condensation"/>
    <property type="match status" value="1"/>
</dbReference>
<dbReference type="InterPro" id="IPR023213">
    <property type="entry name" value="CAT-like_dom_sf"/>
</dbReference>
<dbReference type="EMBL" id="MVBM01000001">
    <property type="protein sequence ID" value="OOK82584.1"/>
    <property type="molecule type" value="Genomic_DNA"/>
</dbReference>
<dbReference type="UniPathway" id="UPA00011"/>
<evidence type="ECO:0000313" key="4">
    <source>
        <dbReference type="Proteomes" id="UP000189229"/>
    </source>
</evidence>
<dbReference type="InterPro" id="IPR000873">
    <property type="entry name" value="AMP-dep_synth/lig_dom"/>
</dbReference>
<evidence type="ECO:0000259" key="2">
    <source>
        <dbReference type="Pfam" id="PF00668"/>
    </source>
</evidence>
<dbReference type="AlphaFoldDB" id="A0A1V3XTN1"/>
<dbReference type="GO" id="GO:0031177">
    <property type="term" value="F:phosphopantetheine binding"/>
    <property type="evidence" value="ECO:0007669"/>
    <property type="project" value="TreeGrafter"/>
</dbReference>
<dbReference type="Gene3D" id="3.30.559.30">
    <property type="entry name" value="Nonribosomal peptide synthetase, condensation domain"/>
    <property type="match status" value="1"/>
</dbReference>
<dbReference type="Proteomes" id="UP000189229">
    <property type="component" value="Unassembled WGS sequence"/>
</dbReference>
<reference evidence="3 4" key="1">
    <citation type="submission" date="2017-02" db="EMBL/GenBank/DDBJ databases">
        <title>Complete genome sequences of Mycobacterium kansasii strains isolated from rhesus macaques.</title>
        <authorList>
            <person name="Panda A."/>
            <person name="Nagaraj S."/>
            <person name="Zhao X."/>
            <person name="Tettelin H."/>
            <person name="Detolla L.J."/>
        </authorList>
    </citation>
    <scope>NUCLEOTIDE SEQUENCE [LARGE SCALE GENOMIC DNA]</scope>
    <source>
        <strain evidence="3 4">11-3813</strain>
    </source>
</reference>
<dbReference type="InterPro" id="IPR001242">
    <property type="entry name" value="Condensation_dom"/>
</dbReference>
<dbReference type="Gene3D" id="3.40.50.980">
    <property type="match status" value="2"/>
</dbReference>